<name>A0A8K0GI52_IGNLU</name>
<dbReference type="InterPro" id="IPR036188">
    <property type="entry name" value="FAD/NAD-bd_sf"/>
</dbReference>
<dbReference type="GO" id="GO:0050660">
    <property type="term" value="F:flavin adenine dinucleotide binding"/>
    <property type="evidence" value="ECO:0007669"/>
    <property type="project" value="InterPro"/>
</dbReference>
<evidence type="ECO:0000256" key="2">
    <source>
        <dbReference type="PIRSR" id="PIRSR000137-1"/>
    </source>
</evidence>
<evidence type="ECO:0000313" key="6">
    <source>
        <dbReference type="EMBL" id="KAF2900779.1"/>
    </source>
</evidence>
<evidence type="ECO:0000256" key="3">
    <source>
        <dbReference type="PIRSR" id="PIRSR000137-2"/>
    </source>
</evidence>
<dbReference type="OrthoDB" id="269227at2759"/>
<evidence type="ECO:0000256" key="4">
    <source>
        <dbReference type="RuleBase" id="RU003968"/>
    </source>
</evidence>
<feature type="domain" description="Glucose-methanol-choline oxidoreductase N-terminal" evidence="5">
    <location>
        <begin position="82"/>
        <end position="105"/>
    </location>
</feature>
<feature type="non-terminal residue" evidence="6">
    <location>
        <position position="558"/>
    </location>
</feature>
<comment type="similarity">
    <text evidence="1 4">Belongs to the GMC oxidoreductase family.</text>
</comment>
<keyword evidence="4" id="KW-0285">Flavoprotein</keyword>
<dbReference type="InterPro" id="IPR000172">
    <property type="entry name" value="GMC_OxRdtase_N"/>
</dbReference>
<accession>A0A8K0GI52</accession>
<dbReference type="SUPFAM" id="SSF51905">
    <property type="entry name" value="FAD/NAD(P)-binding domain"/>
    <property type="match status" value="1"/>
</dbReference>
<keyword evidence="3 4" id="KW-0274">FAD</keyword>
<dbReference type="Gene3D" id="3.30.560.10">
    <property type="entry name" value="Glucose Oxidase, domain 3"/>
    <property type="match status" value="1"/>
</dbReference>
<comment type="cofactor">
    <cofactor evidence="3">
        <name>FAD</name>
        <dbReference type="ChEBI" id="CHEBI:57692"/>
    </cofactor>
</comment>
<organism evidence="6 7">
    <name type="scientific">Ignelater luminosus</name>
    <name type="common">Cucubano</name>
    <name type="synonym">Pyrophorus luminosus</name>
    <dbReference type="NCBI Taxonomy" id="2038154"/>
    <lineage>
        <taxon>Eukaryota</taxon>
        <taxon>Metazoa</taxon>
        <taxon>Ecdysozoa</taxon>
        <taxon>Arthropoda</taxon>
        <taxon>Hexapoda</taxon>
        <taxon>Insecta</taxon>
        <taxon>Pterygota</taxon>
        <taxon>Neoptera</taxon>
        <taxon>Endopterygota</taxon>
        <taxon>Coleoptera</taxon>
        <taxon>Polyphaga</taxon>
        <taxon>Elateriformia</taxon>
        <taxon>Elateroidea</taxon>
        <taxon>Elateridae</taxon>
        <taxon>Agrypninae</taxon>
        <taxon>Pyrophorini</taxon>
        <taxon>Ignelater</taxon>
    </lineage>
</organism>
<dbReference type="AlphaFoldDB" id="A0A8K0GI52"/>
<sequence>FGSYDFVVVGGGSAGAVVASRLSEKQEWTVLLLEAGKDGNNFTNIPSMSVYAMSSDYNWGYNSAPQNTCCLASGGVCPFPRGKGLGGSSILNALVYVRGNRLDYDEWEKLGNPGWGSKDVLPYFIKSENSNINGDPGYHGFGGYLNVEYHIPLSERVKVFLEANKQQGRSVLDYNGKEQIGASRNQFNEIHGRRLSSSNAFLDPVRNRTNLHILTESYVTKVLISNTTKKAYAVLFSHKNLEYSVKVNKEVILSAGIVGSAQILLQSGVGPENELQQLGIPVIKNLAVGENLHDHLTFYYNYFLTYQYEPSFGLRDAIKQFLNGTGPLTVSTNTQGLSFYRLGLTNYGVPDIEIVIVPSVQSGGFDTMKRGVTHGHADEDRWGKSISGNHVFQIVVVLLHPKTRGKIYLKSNNPYDYPIIDSKCLADPHDEDIEGVYRGVQTVLKLLKTNAFKQLKPVLVPYPDCLHKIFLTKEYWKCLIRQTAMNAYHGGGTCQMGPDPSKGAVVNNRLQVHGIPNVRVADASIAPITVSAHMNAPAMMIGEKAADFVKEDYGALNK</sequence>
<dbReference type="InterPro" id="IPR007867">
    <property type="entry name" value="GMC_OxRtase_C"/>
</dbReference>
<feature type="active site" description="Proton acceptor" evidence="2">
    <location>
        <position position="533"/>
    </location>
</feature>
<dbReference type="PANTHER" id="PTHR11552">
    <property type="entry name" value="GLUCOSE-METHANOL-CHOLINE GMC OXIDOREDUCTASE"/>
    <property type="match status" value="1"/>
</dbReference>
<comment type="caution">
    <text evidence="6">The sequence shown here is derived from an EMBL/GenBank/DDBJ whole genome shotgun (WGS) entry which is preliminary data.</text>
</comment>
<feature type="binding site" evidence="3">
    <location>
        <position position="219"/>
    </location>
    <ligand>
        <name>FAD</name>
        <dbReference type="ChEBI" id="CHEBI:57692"/>
    </ligand>
</feature>
<dbReference type="Pfam" id="PF00732">
    <property type="entry name" value="GMC_oxred_N"/>
    <property type="match status" value="1"/>
</dbReference>
<dbReference type="SUPFAM" id="SSF54373">
    <property type="entry name" value="FAD-linked reductases, C-terminal domain"/>
    <property type="match status" value="1"/>
</dbReference>
<evidence type="ECO:0000259" key="5">
    <source>
        <dbReference type="PROSITE" id="PS00623"/>
    </source>
</evidence>
<keyword evidence="7" id="KW-1185">Reference proteome</keyword>
<dbReference type="EMBL" id="VTPC01001991">
    <property type="protein sequence ID" value="KAF2900779.1"/>
    <property type="molecule type" value="Genomic_DNA"/>
</dbReference>
<dbReference type="Proteomes" id="UP000801492">
    <property type="component" value="Unassembled WGS sequence"/>
</dbReference>
<dbReference type="Gene3D" id="3.50.50.60">
    <property type="entry name" value="FAD/NAD(P)-binding domain"/>
    <property type="match status" value="1"/>
</dbReference>
<dbReference type="InterPro" id="IPR012132">
    <property type="entry name" value="GMC_OxRdtase"/>
</dbReference>
<reference evidence="6" key="1">
    <citation type="submission" date="2019-08" db="EMBL/GenBank/DDBJ databases">
        <title>The genome of the North American firefly Photinus pyralis.</title>
        <authorList>
            <consortium name="Photinus pyralis genome working group"/>
            <person name="Fallon T.R."/>
            <person name="Sander Lower S.E."/>
            <person name="Weng J.-K."/>
        </authorList>
    </citation>
    <scope>NUCLEOTIDE SEQUENCE</scope>
    <source>
        <strain evidence="6">TRF0915ILg1</strain>
        <tissue evidence="6">Whole body</tissue>
    </source>
</reference>
<evidence type="ECO:0000256" key="1">
    <source>
        <dbReference type="ARBA" id="ARBA00010790"/>
    </source>
</evidence>
<feature type="active site" description="Proton donor" evidence="2">
    <location>
        <position position="489"/>
    </location>
</feature>
<dbReference type="GO" id="GO:0016614">
    <property type="term" value="F:oxidoreductase activity, acting on CH-OH group of donors"/>
    <property type="evidence" value="ECO:0007669"/>
    <property type="project" value="InterPro"/>
</dbReference>
<dbReference type="PROSITE" id="PS00623">
    <property type="entry name" value="GMC_OXRED_1"/>
    <property type="match status" value="1"/>
</dbReference>
<dbReference type="PIRSF" id="PIRSF000137">
    <property type="entry name" value="Alcohol_oxidase"/>
    <property type="match status" value="1"/>
</dbReference>
<protein>
    <recommendedName>
        <fullName evidence="5">Glucose-methanol-choline oxidoreductase N-terminal domain-containing protein</fullName>
    </recommendedName>
</protein>
<dbReference type="Pfam" id="PF05199">
    <property type="entry name" value="GMC_oxred_C"/>
    <property type="match status" value="1"/>
</dbReference>
<dbReference type="PANTHER" id="PTHR11552:SF158">
    <property type="entry name" value="GH23626P-RELATED"/>
    <property type="match status" value="1"/>
</dbReference>
<evidence type="ECO:0000313" key="7">
    <source>
        <dbReference type="Proteomes" id="UP000801492"/>
    </source>
</evidence>
<gene>
    <name evidence="6" type="ORF">ILUMI_05409</name>
</gene>
<proteinExistence type="inferred from homology"/>
<feature type="binding site" evidence="3">
    <location>
        <begin position="92"/>
        <end position="95"/>
    </location>
    <ligand>
        <name>FAD</name>
        <dbReference type="ChEBI" id="CHEBI:57692"/>
    </ligand>
</feature>